<gene>
    <name evidence="6" type="primary">uce-E2</name>
</gene>
<dbReference type="InterPro" id="IPR000608">
    <property type="entry name" value="UBC"/>
</dbReference>
<keyword evidence="4" id="KW-0067">ATP-binding</keyword>
<keyword evidence="4" id="KW-0547">Nucleotide-binding</keyword>
<dbReference type="EMBL" id="AJ010592">
    <property type="protein sequence ID" value="CAC27017.1"/>
    <property type="molecule type" value="Genomic_DNA"/>
</dbReference>
<evidence type="ECO:0000256" key="2">
    <source>
        <dbReference type="ARBA" id="ARBA00022786"/>
    </source>
</evidence>
<dbReference type="RefSeq" id="XP_001713233.1">
    <property type="nucleotide sequence ID" value="XM_001713181.1"/>
</dbReference>
<dbReference type="SUPFAM" id="SSF54495">
    <property type="entry name" value="UBC-like"/>
    <property type="match status" value="1"/>
</dbReference>
<feature type="domain" description="UBC core" evidence="5">
    <location>
        <begin position="2"/>
        <end position="144"/>
    </location>
</feature>
<dbReference type="SMART" id="SM00212">
    <property type="entry name" value="UBCc"/>
    <property type="match status" value="1"/>
</dbReference>
<comment type="similarity">
    <text evidence="4">Belongs to the ubiquitin-conjugating enzyme family.</text>
</comment>
<organism evidence="6 7">
    <name type="scientific">Guillardia theta</name>
    <name type="common">Cryptophyte</name>
    <name type="synonym">Cryptomonas phi</name>
    <dbReference type="NCBI Taxonomy" id="55529"/>
    <lineage>
        <taxon>Eukaryota</taxon>
        <taxon>Cryptophyceae</taxon>
        <taxon>Pyrenomonadales</taxon>
        <taxon>Geminigeraceae</taxon>
        <taxon>Guillardia</taxon>
    </lineage>
</organism>
<dbReference type="AlphaFoldDB" id="Q9AW53"/>
<dbReference type="CDD" id="cd23812">
    <property type="entry name" value="UBCc_ScPEX4-like"/>
    <property type="match status" value="1"/>
</dbReference>
<dbReference type="Pfam" id="PF00179">
    <property type="entry name" value="UQ_con"/>
    <property type="match status" value="1"/>
</dbReference>
<evidence type="ECO:0000313" key="6">
    <source>
        <dbReference type="EMBL" id="CAC27017.1"/>
    </source>
</evidence>
<feature type="active site" description="Glycyl thioester intermediate" evidence="3">
    <location>
        <position position="87"/>
    </location>
</feature>
<dbReference type="GO" id="GO:0016740">
    <property type="term" value="F:transferase activity"/>
    <property type="evidence" value="ECO:0007669"/>
    <property type="project" value="UniProtKB-KW"/>
</dbReference>
<dbReference type="InterPro" id="IPR023313">
    <property type="entry name" value="UBQ-conjugating_AS"/>
</dbReference>
<dbReference type="Proteomes" id="UP000242167">
    <property type="component" value="Nucleomorph 2"/>
</dbReference>
<keyword evidence="1" id="KW-0808">Transferase</keyword>
<sequence length="144" mass="16365">MSSTGRLLKEYNDIKKNIEININIKPYEDDLYKWKGFIIGPNGTPYQGKSFNIECSVPLSYPLSPPKITFVDQIFHPNVYPSNGEICLDILKNQWTPAWTILFSCQAIIVLLTNPEPNSPLNCDAGNFLRSKDYRGFSSIAKFI</sequence>
<dbReference type="PANTHER" id="PTHR24067">
    <property type="entry name" value="UBIQUITIN-CONJUGATING ENZYME E2"/>
    <property type="match status" value="1"/>
</dbReference>
<dbReference type="PIR" id="G90107">
    <property type="entry name" value="G90107"/>
</dbReference>
<dbReference type="GO" id="GO:0005524">
    <property type="term" value="F:ATP binding"/>
    <property type="evidence" value="ECO:0007669"/>
    <property type="project" value="UniProtKB-UniRule"/>
</dbReference>
<dbReference type="PROSITE" id="PS50127">
    <property type="entry name" value="UBC_2"/>
    <property type="match status" value="1"/>
</dbReference>
<dbReference type="PROSITE" id="PS00183">
    <property type="entry name" value="UBC_1"/>
    <property type="match status" value="1"/>
</dbReference>
<dbReference type="Gene3D" id="3.10.110.10">
    <property type="entry name" value="Ubiquitin Conjugating Enzyme"/>
    <property type="match status" value="1"/>
</dbReference>
<dbReference type="InterPro" id="IPR050113">
    <property type="entry name" value="Ub_conjugating_enzyme"/>
</dbReference>
<evidence type="ECO:0000256" key="1">
    <source>
        <dbReference type="ARBA" id="ARBA00022679"/>
    </source>
</evidence>
<dbReference type="GeneID" id="857559"/>
<dbReference type="GO" id="GO:0000428">
    <property type="term" value="C:DNA-directed RNA polymerase complex"/>
    <property type="evidence" value="ECO:0007669"/>
    <property type="project" value="UniProtKB-KW"/>
</dbReference>
<reference evidence="6 7" key="1">
    <citation type="journal article" date="2001" name="Nature">
        <title>The highly reduced genome of an enslaved algal nucleus.</title>
        <authorList>
            <person name="Douglas S."/>
            <person name="Zauner S."/>
            <person name="Fraunholz M."/>
            <person name="Beaton M."/>
            <person name="Penny S."/>
            <person name="Deng L."/>
            <person name="Wu X."/>
            <person name="Reith M."/>
            <person name="Cavalier-Smith T."/>
            <person name="Maier U."/>
        </authorList>
    </citation>
    <scope>NUCLEOTIDE SEQUENCE [LARGE SCALE GENOMIC DNA]</scope>
</reference>
<evidence type="ECO:0000313" key="7">
    <source>
        <dbReference type="Proteomes" id="UP000242167"/>
    </source>
</evidence>
<protein>
    <submittedName>
        <fullName evidence="6">Ubiquitin-conjugating enzyme E2-21 KD</fullName>
    </submittedName>
</protein>
<evidence type="ECO:0000256" key="3">
    <source>
        <dbReference type="PROSITE-ProRule" id="PRU10133"/>
    </source>
</evidence>
<name>Q9AW53_GUITH</name>
<keyword evidence="2 4" id="KW-0833">Ubl conjugation pathway</keyword>
<proteinExistence type="inferred from homology"/>
<evidence type="ECO:0000256" key="4">
    <source>
        <dbReference type="RuleBase" id="RU362109"/>
    </source>
</evidence>
<dbReference type="InterPro" id="IPR016135">
    <property type="entry name" value="UBQ-conjugating_enzyme/RWD"/>
</dbReference>
<evidence type="ECO:0000259" key="5">
    <source>
        <dbReference type="PROSITE" id="PS50127"/>
    </source>
</evidence>
<accession>Q9AW53</accession>